<sequence length="543" mass="62498">MRKIIGKTLHVARTIRWRLVKLFSNAPMKAEWLFRFTVILLCILCGLAWYHRTINMWALKNIGDTFLVKDIGTRQIILGVFQRQKSEQNVNGKFAVIHFLGDGRMEHPLYCFSKQPDNRYFVSHAAVQRIHRGKRASSDICSWAGHIAECELEVHTFKEFRIGVTPHVEDAMIVTLEQPLRESRHDLVVCMAPMYIYTDWETLLVGIETWVALGATKIIVPVQSASTSSYRILQEYEKRGLVIIRTWPKWPVLSDSNPNGLVLSRGIEESHVNCLFFAKPWANMIVFSDIDDLLLPVDPLQIKPGINVEILKNLFAEHPQAGSLLFEHRDVQFQLPVVQDSPTTLASFNFNFLTESKHKMNCNVWRMKTRVVVNASRVDSVNMHETGIHRFGYVQTRIPCRKAHFYHLRHSHHSVPNPLPIDMSELASTLNRQWYARLESFKDFKDVPLNKSSTESFEDFDRCMGAINDEHWTLHVSRCLTPHVCFSRLKREVDCVATRAEYDFFRSGSGYFLQTTNVSITTSDPNCEAPVPQIVAGNHYFAP</sequence>
<dbReference type="OMA" id="HVNCLFF"/>
<accession>A0A7I4YEX4</accession>
<evidence type="ECO:0000256" key="2">
    <source>
        <dbReference type="ARBA" id="ARBA00007647"/>
    </source>
</evidence>
<evidence type="ECO:0000256" key="4">
    <source>
        <dbReference type="ARBA" id="ARBA00022679"/>
    </source>
</evidence>
<keyword evidence="5 8" id="KW-0812">Transmembrane</keyword>
<dbReference type="EC" id="2.4.1.-" evidence="8"/>
<evidence type="ECO:0000256" key="8">
    <source>
        <dbReference type="RuleBase" id="RU366017"/>
    </source>
</evidence>
<evidence type="ECO:0000256" key="7">
    <source>
        <dbReference type="ARBA" id="ARBA00023136"/>
    </source>
</evidence>
<dbReference type="WBParaSite" id="HCON_00087380-00001">
    <property type="protein sequence ID" value="HCON_00087380-00001"/>
    <property type="gene ID" value="HCON_00087380"/>
</dbReference>
<proteinExistence type="inferred from homology"/>
<dbReference type="GO" id="GO:0016757">
    <property type="term" value="F:glycosyltransferase activity"/>
    <property type="evidence" value="ECO:0007669"/>
    <property type="project" value="UniProtKB-UniRule"/>
</dbReference>
<keyword evidence="6 8" id="KW-1133">Transmembrane helix</keyword>
<keyword evidence="3 8" id="KW-0328">Glycosyltransferase</keyword>
<comment type="subcellular location">
    <subcellularLocation>
        <location evidence="1">Membrane</location>
        <topology evidence="1">Single-pass membrane protein</topology>
    </subcellularLocation>
</comment>
<organism evidence="9 10">
    <name type="scientific">Haemonchus contortus</name>
    <name type="common">Barber pole worm</name>
    <dbReference type="NCBI Taxonomy" id="6289"/>
    <lineage>
        <taxon>Eukaryota</taxon>
        <taxon>Metazoa</taxon>
        <taxon>Ecdysozoa</taxon>
        <taxon>Nematoda</taxon>
        <taxon>Chromadorea</taxon>
        <taxon>Rhabditida</taxon>
        <taxon>Rhabditina</taxon>
        <taxon>Rhabditomorpha</taxon>
        <taxon>Strongyloidea</taxon>
        <taxon>Trichostrongylidae</taxon>
        <taxon>Haemonchus</taxon>
    </lineage>
</organism>
<dbReference type="PANTHER" id="PTHR21645:SF22">
    <property type="entry name" value="GLYCOSYLTRANSFERASE FAMILY 92 PROTEIN"/>
    <property type="match status" value="1"/>
</dbReference>
<evidence type="ECO:0000256" key="5">
    <source>
        <dbReference type="ARBA" id="ARBA00022692"/>
    </source>
</evidence>
<keyword evidence="4 8" id="KW-0808">Transferase</keyword>
<comment type="similarity">
    <text evidence="2 8">Belongs to the glycosyltransferase 92 family.</text>
</comment>
<dbReference type="AlphaFoldDB" id="A0A7I4YEX4"/>
<dbReference type="Pfam" id="PF01697">
    <property type="entry name" value="Glyco_transf_92"/>
    <property type="match status" value="1"/>
</dbReference>
<evidence type="ECO:0000313" key="10">
    <source>
        <dbReference type="WBParaSite" id="HCON_00087380-00001"/>
    </source>
</evidence>
<dbReference type="OrthoDB" id="2526284at2759"/>
<reference evidence="10" key="1">
    <citation type="submission" date="2020-12" db="UniProtKB">
        <authorList>
            <consortium name="WormBaseParasite"/>
        </authorList>
    </citation>
    <scope>IDENTIFICATION</scope>
    <source>
        <strain evidence="10">MHco3</strain>
    </source>
</reference>
<protein>
    <recommendedName>
        <fullName evidence="8">Glycosyltransferase family 92 protein</fullName>
        <ecNumber evidence="8">2.4.1.-</ecNumber>
    </recommendedName>
</protein>
<keyword evidence="7 8" id="KW-0472">Membrane</keyword>
<evidence type="ECO:0000256" key="3">
    <source>
        <dbReference type="ARBA" id="ARBA00022676"/>
    </source>
</evidence>
<dbReference type="PANTHER" id="PTHR21645">
    <property type="entry name" value="GLYCOSYLTRANSFERASE FAMILY 92 PROTEIN"/>
    <property type="match status" value="1"/>
</dbReference>
<keyword evidence="9" id="KW-1185">Reference proteome</keyword>
<name>A0A7I4YEX4_HAECO</name>
<dbReference type="GO" id="GO:0016020">
    <property type="term" value="C:membrane"/>
    <property type="evidence" value="ECO:0007669"/>
    <property type="project" value="UniProtKB-SubCell"/>
</dbReference>
<dbReference type="Proteomes" id="UP000025227">
    <property type="component" value="Unplaced"/>
</dbReference>
<evidence type="ECO:0000313" key="9">
    <source>
        <dbReference type="Proteomes" id="UP000025227"/>
    </source>
</evidence>
<dbReference type="InterPro" id="IPR008166">
    <property type="entry name" value="Glyco_transf_92"/>
</dbReference>
<dbReference type="InterPro" id="IPR052012">
    <property type="entry name" value="GTase_92"/>
</dbReference>
<feature type="transmembrane region" description="Helical" evidence="8">
    <location>
        <begin position="32"/>
        <end position="50"/>
    </location>
</feature>
<evidence type="ECO:0000256" key="6">
    <source>
        <dbReference type="ARBA" id="ARBA00022989"/>
    </source>
</evidence>
<evidence type="ECO:0000256" key="1">
    <source>
        <dbReference type="ARBA" id="ARBA00004167"/>
    </source>
</evidence>